<sequence length="332" mass="36746">MRRLATLISVALTLLLLATHALAGTQLPPFSAKNVPAAPDYTEHASWLSLPENPNTHPVDIFWVYPTILHDDTHWLMPPDNTQLQKAAATSLTTQASVFSNQANLYAPLYRQMNMAALSLPQKDVESLISYGMEDVWQAFTYYLKNFNQGRPFILAGHSQGSDILIELLIKHWGQLGVEKNLVAAYIIGWSITPDDLAHNPALNMCKNATQTGCFISYNSVAPGKQSVAPTIRTGGIVTNPLSWTIDGGFVPAECNIGSVFFNDDGTTTTVPHFTSAQSKESGLVVQPADMKLVSIDLESFPEGVYHFYDYSLFYENIKQNVHDRIEAFTRH</sequence>
<dbReference type="EMBL" id="AP026709">
    <property type="protein sequence ID" value="BDQ38161.1"/>
    <property type="molecule type" value="Genomic_DNA"/>
</dbReference>
<dbReference type="SUPFAM" id="SSF53474">
    <property type="entry name" value="alpha/beta-Hydrolases"/>
    <property type="match status" value="1"/>
</dbReference>
<gene>
    <name evidence="2" type="ORF">SYK_25210</name>
</gene>
<organism evidence="2 3">
    <name type="scientific">Pseudodesulfovibrio nedwellii</name>
    <dbReference type="NCBI Taxonomy" id="2973072"/>
    <lineage>
        <taxon>Bacteria</taxon>
        <taxon>Pseudomonadati</taxon>
        <taxon>Thermodesulfobacteriota</taxon>
        <taxon>Desulfovibrionia</taxon>
        <taxon>Desulfovibrionales</taxon>
        <taxon>Desulfovibrionaceae</taxon>
    </lineage>
</organism>
<keyword evidence="3" id="KW-1185">Reference proteome</keyword>
<protein>
    <recommendedName>
        <fullName evidence="4">DUF3089 domain-containing protein</fullName>
    </recommendedName>
</protein>
<keyword evidence="1" id="KW-0732">Signal</keyword>
<evidence type="ECO:0000256" key="1">
    <source>
        <dbReference type="SAM" id="SignalP"/>
    </source>
</evidence>
<evidence type="ECO:0000313" key="2">
    <source>
        <dbReference type="EMBL" id="BDQ38161.1"/>
    </source>
</evidence>
<accession>A0ABN6S7P9</accession>
<dbReference type="Proteomes" id="UP001317742">
    <property type="component" value="Chromosome"/>
</dbReference>
<name>A0ABN6S7P9_9BACT</name>
<dbReference type="Pfam" id="PF11288">
    <property type="entry name" value="DUF3089"/>
    <property type="match status" value="1"/>
</dbReference>
<dbReference type="InterPro" id="IPR029058">
    <property type="entry name" value="AB_hydrolase_fold"/>
</dbReference>
<reference evidence="2 3" key="1">
    <citation type="submission" date="2022-08" db="EMBL/GenBank/DDBJ databases">
        <title>Genome Sequence of the sulphate-reducing bacterium, Pseudodesulfovibrio sp. SYK.</title>
        <authorList>
            <person name="Kondo R."/>
            <person name="Kataoka T."/>
        </authorList>
    </citation>
    <scope>NUCLEOTIDE SEQUENCE [LARGE SCALE GENOMIC DNA]</scope>
    <source>
        <strain evidence="2 3">SYK</strain>
    </source>
</reference>
<evidence type="ECO:0008006" key="4">
    <source>
        <dbReference type="Google" id="ProtNLM"/>
    </source>
</evidence>
<feature type="chain" id="PRO_5045234479" description="DUF3089 domain-containing protein" evidence="1">
    <location>
        <begin position="24"/>
        <end position="332"/>
    </location>
</feature>
<dbReference type="RefSeq" id="WP_281760667.1">
    <property type="nucleotide sequence ID" value="NZ_AP026709.1"/>
</dbReference>
<dbReference type="InterPro" id="IPR021440">
    <property type="entry name" value="DUF3089"/>
</dbReference>
<feature type="signal peptide" evidence="1">
    <location>
        <begin position="1"/>
        <end position="23"/>
    </location>
</feature>
<evidence type="ECO:0000313" key="3">
    <source>
        <dbReference type="Proteomes" id="UP001317742"/>
    </source>
</evidence>
<proteinExistence type="predicted"/>